<proteinExistence type="predicted"/>
<dbReference type="EMBL" id="OC927801">
    <property type="protein sequence ID" value="CAD7657428.1"/>
    <property type="molecule type" value="Genomic_DNA"/>
</dbReference>
<evidence type="ECO:0000256" key="5">
    <source>
        <dbReference type="ARBA" id="ARBA00023239"/>
    </source>
</evidence>
<dbReference type="PANTHER" id="PTHR13593:SF103">
    <property type="entry name" value="RE10370P"/>
    <property type="match status" value="1"/>
</dbReference>
<dbReference type="Proteomes" id="UP000728032">
    <property type="component" value="Unassembled WGS sequence"/>
</dbReference>
<sequence length="302" mass="35238">MENNLSIIGDKKLPSLVIPGTHDSGSYEKWGPKSVGDIIRGFTITQDESIYNQLVYGIRYLDMRVGYHNVSGYDDKLWIVHDIVRTDVTLRSAAEQVKDFLKAAPKEIVIFDFHRFVTGFLDEKNVEILKKRYKEFFDIISSELKDLMIPFSLGYGVTVNELIRKNKRVLIGFDINARKYLFNELLWPNVRQQWGEKDELQPLIQYFEDTLCTDNKNTLRSAMAELTPTMEGIFKLKYKSLRHLALLTNAEFTNWFSDRWPTCVNIIAADYFLSSNVVDIALSVNHRNSIHQKQFKRFHSFY</sequence>
<keyword evidence="4" id="KW-1015">Disulfide bond</keyword>
<dbReference type="InterPro" id="IPR051057">
    <property type="entry name" value="PI-PLC_domain"/>
</dbReference>
<evidence type="ECO:0000313" key="8">
    <source>
        <dbReference type="Proteomes" id="UP000728032"/>
    </source>
</evidence>
<dbReference type="GO" id="GO:0008081">
    <property type="term" value="F:phosphoric diester hydrolase activity"/>
    <property type="evidence" value="ECO:0007669"/>
    <property type="project" value="InterPro"/>
</dbReference>
<gene>
    <name evidence="7" type="ORF">ONB1V03_LOCUS14058</name>
</gene>
<dbReference type="PANTHER" id="PTHR13593">
    <property type="match status" value="1"/>
</dbReference>
<dbReference type="GO" id="GO:0006629">
    <property type="term" value="P:lipid metabolic process"/>
    <property type="evidence" value="ECO:0007669"/>
    <property type="project" value="InterPro"/>
</dbReference>
<dbReference type="Gene3D" id="3.20.20.190">
    <property type="entry name" value="Phosphatidylinositol (PI) phosphodiesterase"/>
    <property type="match status" value="1"/>
</dbReference>
<evidence type="ECO:0000313" key="7">
    <source>
        <dbReference type="EMBL" id="CAD7657428.1"/>
    </source>
</evidence>
<evidence type="ECO:0000256" key="4">
    <source>
        <dbReference type="ARBA" id="ARBA00023157"/>
    </source>
</evidence>
<protein>
    <recommendedName>
        <fullName evidence="6">Phosphatidylinositol-specific phospholipase C X domain-containing protein</fullName>
    </recommendedName>
</protein>
<keyword evidence="5" id="KW-0456">Lyase</keyword>
<keyword evidence="3" id="KW-0460">Magnesium</keyword>
<reference evidence="7" key="1">
    <citation type="submission" date="2020-11" db="EMBL/GenBank/DDBJ databases">
        <authorList>
            <person name="Tran Van P."/>
        </authorList>
    </citation>
    <scope>NUCLEOTIDE SEQUENCE</scope>
</reference>
<dbReference type="InterPro" id="IPR017946">
    <property type="entry name" value="PLC-like_Pdiesterase_TIM-brl"/>
</dbReference>
<dbReference type="Pfam" id="PF00388">
    <property type="entry name" value="PI-PLC-X"/>
    <property type="match status" value="1"/>
</dbReference>
<feature type="domain" description="Phosphatidylinositol-specific phospholipase C X" evidence="6">
    <location>
        <begin position="7"/>
        <end position="167"/>
    </location>
</feature>
<keyword evidence="2" id="KW-0479">Metal-binding</keyword>
<dbReference type="InterPro" id="IPR000909">
    <property type="entry name" value="PLipase_C_PInositol-sp_X_dom"/>
</dbReference>
<keyword evidence="8" id="KW-1185">Reference proteome</keyword>
<evidence type="ECO:0000259" key="6">
    <source>
        <dbReference type="SMART" id="SM00148"/>
    </source>
</evidence>
<organism evidence="7">
    <name type="scientific">Oppiella nova</name>
    <dbReference type="NCBI Taxonomy" id="334625"/>
    <lineage>
        <taxon>Eukaryota</taxon>
        <taxon>Metazoa</taxon>
        <taxon>Ecdysozoa</taxon>
        <taxon>Arthropoda</taxon>
        <taxon>Chelicerata</taxon>
        <taxon>Arachnida</taxon>
        <taxon>Acari</taxon>
        <taxon>Acariformes</taxon>
        <taxon>Sarcoptiformes</taxon>
        <taxon>Oribatida</taxon>
        <taxon>Brachypylina</taxon>
        <taxon>Oppioidea</taxon>
        <taxon>Oppiidae</taxon>
        <taxon>Oppiella</taxon>
    </lineage>
</organism>
<evidence type="ECO:0000256" key="1">
    <source>
        <dbReference type="ARBA" id="ARBA00000110"/>
    </source>
</evidence>
<dbReference type="GO" id="GO:0046872">
    <property type="term" value="F:metal ion binding"/>
    <property type="evidence" value="ECO:0007669"/>
    <property type="project" value="UniProtKB-KW"/>
</dbReference>
<dbReference type="SMART" id="SM00148">
    <property type="entry name" value="PLCXc"/>
    <property type="match status" value="1"/>
</dbReference>
<dbReference type="SUPFAM" id="SSF51695">
    <property type="entry name" value="PLC-like phosphodiesterases"/>
    <property type="match status" value="1"/>
</dbReference>
<name>A0A7R9MCB7_9ACAR</name>
<dbReference type="GO" id="GO:0016829">
    <property type="term" value="F:lyase activity"/>
    <property type="evidence" value="ECO:0007669"/>
    <property type="project" value="UniProtKB-KW"/>
</dbReference>
<evidence type="ECO:0000256" key="3">
    <source>
        <dbReference type="ARBA" id="ARBA00022842"/>
    </source>
</evidence>
<dbReference type="OrthoDB" id="1046782at2759"/>
<dbReference type="PROSITE" id="PS50007">
    <property type="entry name" value="PIPLC_X_DOMAIN"/>
    <property type="match status" value="1"/>
</dbReference>
<dbReference type="AlphaFoldDB" id="A0A7R9MCB7"/>
<comment type="catalytic activity">
    <reaction evidence="1">
        <text>an N-(acyl)-sphingosylphosphoethanolamine = an N-(acyl)-sphingosyl-1,3-cyclic phosphate + ethanolamine</text>
        <dbReference type="Rhea" id="RHEA:60648"/>
        <dbReference type="ChEBI" id="CHEBI:57603"/>
        <dbReference type="ChEBI" id="CHEBI:143891"/>
        <dbReference type="ChEBI" id="CHEBI:143892"/>
    </reaction>
</comment>
<dbReference type="EMBL" id="CAJPVJ010012976">
    <property type="protein sequence ID" value="CAG2174614.1"/>
    <property type="molecule type" value="Genomic_DNA"/>
</dbReference>
<accession>A0A7R9MCB7</accession>
<evidence type="ECO:0000256" key="2">
    <source>
        <dbReference type="ARBA" id="ARBA00022723"/>
    </source>
</evidence>